<gene>
    <name evidence="1" type="ORF">WJU22_16530</name>
</gene>
<protein>
    <submittedName>
        <fullName evidence="1">Uncharacterized protein</fullName>
    </submittedName>
</protein>
<sequence>MFKKLLQLLKKRTGMPDVEPLPDRWKELYVLPGACTVGAGTAILDTSNTRASFDTTTPYMETRQQAYIRCNAEVQGKTHHFMSEALHIDPQALHLYLLQQARIRIWYDPAQPGSHRFDLTFLLRNSGRYNRHAYGTILPQSANHCFSLSFLLKQSRNYNRQTYAYATIQHSRTTIDSIFLC</sequence>
<reference evidence="1 2" key="1">
    <citation type="submission" date="2024-03" db="EMBL/GenBank/DDBJ databases">
        <title>Chitinophaga caseinilytica sp. nov., a casein hydrolysing bacterium isolated from forest soil.</title>
        <authorList>
            <person name="Lee D.S."/>
            <person name="Han D.M."/>
            <person name="Baek J.H."/>
            <person name="Choi D.G."/>
            <person name="Jeon J.H."/>
            <person name="Jeon C.O."/>
        </authorList>
    </citation>
    <scope>NUCLEOTIDE SEQUENCE [LARGE SCALE GENOMIC DNA]</scope>
    <source>
        <strain evidence="1 2">KACC 19118</strain>
    </source>
</reference>
<accession>A0ABZ2YXE9</accession>
<evidence type="ECO:0000313" key="2">
    <source>
        <dbReference type="Proteomes" id="UP001449657"/>
    </source>
</evidence>
<keyword evidence="2" id="KW-1185">Reference proteome</keyword>
<dbReference type="Proteomes" id="UP001449657">
    <property type="component" value="Chromosome"/>
</dbReference>
<proteinExistence type="predicted"/>
<name>A0ABZ2YXE9_9BACT</name>
<dbReference type="RefSeq" id="WP_341839283.1">
    <property type="nucleotide sequence ID" value="NZ_CP149792.1"/>
</dbReference>
<evidence type="ECO:0000313" key="1">
    <source>
        <dbReference type="EMBL" id="WZN44503.1"/>
    </source>
</evidence>
<organism evidence="1 2">
    <name type="scientific">Chitinophaga caseinilytica</name>
    <dbReference type="NCBI Taxonomy" id="2267521"/>
    <lineage>
        <taxon>Bacteria</taxon>
        <taxon>Pseudomonadati</taxon>
        <taxon>Bacteroidota</taxon>
        <taxon>Chitinophagia</taxon>
        <taxon>Chitinophagales</taxon>
        <taxon>Chitinophagaceae</taxon>
        <taxon>Chitinophaga</taxon>
    </lineage>
</organism>
<dbReference type="EMBL" id="CP150096">
    <property type="protein sequence ID" value="WZN44503.1"/>
    <property type="molecule type" value="Genomic_DNA"/>
</dbReference>